<dbReference type="EMBL" id="QQBB01000014">
    <property type="protein sequence ID" value="RDI52559.1"/>
    <property type="molecule type" value="Genomic_DNA"/>
</dbReference>
<proteinExistence type="predicted"/>
<organism evidence="2 3">
    <name type="scientific">Microvirga subterranea</name>
    <dbReference type="NCBI Taxonomy" id="186651"/>
    <lineage>
        <taxon>Bacteria</taxon>
        <taxon>Pseudomonadati</taxon>
        <taxon>Pseudomonadota</taxon>
        <taxon>Alphaproteobacteria</taxon>
        <taxon>Hyphomicrobiales</taxon>
        <taxon>Methylobacteriaceae</taxon>
        <taxon>Microvirga</taxon>
    </lineage>
</organism>
<comment type="caution">
    <text evidence="2">The sequence shown here is derived from an EMBL/GenBank/DDBJ whole genome shotgun (WGS) entry which is preliminary data.</text>
</comment>
<evidence type="ECO:0000256" key="1">
    <source>
        <dbReference type="SAM" id="Phobius"/>
    </source>
</evidence>
<dbReference type="Proteomes" id="UP000254925">
    <property type="component" value="Unassembled WGS sequence"/>
</dbReference>
<evidence type="ECO:0000313" key="3">
    <source>
        <dbReference type="Proteomes" id="UP000254925"/>
    </source>
</evidence>
<dbReference type="AlphaFoldDB" id="A0A370H7T9"/>
<keyword evidence="1" id="KW-0812">Transmembrane</keyword>
<accession>A0A370H7T9</accession>
<sequence length="71" mass="7520">MVSAMLPRSFIAVLAIALGLPFLILLALVSSGSGVSPKALTSVLNILVLSSFLILMIFEIKRLVDQPTDGH</sequence>
<feature type="transmembrane region" description="Helical" evidence="1">
    <location>
        <begin position="42"/>
        <end position="58"/>
    </location>
</feature>
<keyword evidence="1" id="KW-0472">Membrane</keyword>
<evidence type="ECO:0000313" key="2">
    <source>
        <dbReference type="EMBL" id="RDI52559.1"/>
    </source>
</evidence>
<gene>
    <name evidence="2" type="ORF">DES45_11420</name>
</gene>
<keyword evidence="1" id="KW-1133">Transmembrane helix</keyword>
<keyword evidence="3" id="KW-1185">Reference proteome</keyword>
<protein>
    <submittedName>
        <fullName evidence="2">Uncharacterized protein</fullName>
    </submittedName>
</protein>
<reference evidence="2 3" key="1">
    <citation type="submission" date="2018-07" db="EMBL/GenBank/DDBJ databases">
        <title>Genomic Encyclopedia of Type Strains, Phase IV (KMG-IV): sequencing the most valuable type-strain genomes for metagenomic binning, comparative biology and taxonomic classification.</title>
        <authorList>
            <person name="Goeker M."/>
        </authorList>
    </citation>
    <scope>NUCLEOTIDE SEQUENCE [LARGE SCALE GENOMIC DNA]</scope>
    <source>
        <strain evidence="2 3">DSM 14364</strain>
    </source>
</reference>
<name>A0A370H7T9_9HYPH</name>